<comment type="caution">
    <text evidence="1">The sequence shown here is derived from an EMBL/GenBank/DDBJ whole genome shotgun (WGS) entry which is preliminary data.</text>
</comment>
<accession>A0A7J7LV70</accession>
<organism evidence="1 2">
    <name type="scientific">Kingdonia uniflora</name>
    <dbReference type="NCBI Taxonomy" id="39325"/>
    <lineage>
        <taxon>Eukaryota</taxon>
        <taxon>Viridiplantae</taxon>
        <taxon>Streptophyta</taxon>
        <taxon>Embryophyta</taxon>
        <taxon>Tracheophyta</taxon>
        <taxon>Spermatophyta</taxon>
        <taxon>Magnoliopsida</taxon>
        <taxon>Ranunculales</taxon>
        <taxon>Circaeasteraceae</taxon>
        <taxon>Kingdonia</taxon>
    </lineage>
</organism>
<proteinExistence type="predicted"/>
<feature type="non-terminal residue" evidence="1">
    <location>
        <position position="1"/>
    </location>
</feature>
<keyword evidence="2" id="KW-1185">Reference proteome</keyword>
<dbReference type="Proteomes" id="UP000541444">
    <property type="component" value="Unassembled WGS sequence"/>
</dbReference>
<name>A0A7J7LV70_9MAGN</name>
<dbReference type="AlphaFoldDB" id="A0A7J7LV70"/>
<evidence type="ECO:0000313" key="2">
    <source>
        <dbReference type="Proteomes" id="UP000541444"/>
    </source>
</evidence>
<dbReference type="EMBL" id="JACGCM010001976">
    <property type="protein sequence ID" value="KAF6146477.1"/>
    <property type="molecule type" value="Genomic_DNA"/>
</dbReference>
<gene>
    <name evidence="1" type="ORF">GIB67_037777</name>
</gene>
<evidence type="ECO:0000313" key="1">
    <source>
        <dbReference type="EMBL" id="KAF6146477.1"/>
    </source>
</evidence>
<sequence length="60" mass="6533">MAGVLFGLVVSCLSSTFYRQMGSPYASFTIGRIPISPLLSPTCLPIFNRLKILVSLRSLV</sequence>
<protein>
    <submittedName>
        <fullName evidence="1">Uncharacterized protein</fullName>
    </submittedName>
</protein>
<reference evidence="1 2" key="1">
    <citation type="journal article" date="2020" name="IScience">
        <title>Genome Sequencing of the Endangered Kingdonia uniflora (Circaeasteraceae, Ranunculales) Reveals Potential Mechanisms of Evolutionary Specialization.</title>
        <authorList>
            <person name="Sun Y."/>
            <person name="Deng T."/>
            <person name="Zhang A."/>
            <person name="Moore M.J."/>
            <person name="Landis J.B."/>
            <person name="Lin N."/>
            <person name="Zhang H."/>
            <person name="Zhang X."/>
            <person name="Huang J."/>
            <person name="Zhang X."/>
            <person name="Sun H."/>
            <person name="Wang H."/>
        </authorList>
    </citation>
    <scope>NUCLEOTIDE SEQUENCE [LARGE SCALE GENOMIC DNA]</scope>
    <source>
        <strain evidence="1">TB1705</strain>
        <tissue evidence="1">Leaf</tissue>
    </source>
</reference>